<dbReference type="CDD" id="cd00229">
    <property type="entry name" value="SGNH_hydrolase"/>
    <property type="match status" value="1"/>
</dbReference>
<evidence type="ECO:0000313" key="1">
    <source>
        <dbReference type="EMBL" id="WUR15698.1"/>
    </source>
</evidence>
<keyword evidence="1" id="KW-0378">Hydrolase</keyword>
<name>A0ABZ1USM6_9BURK</name>
<gene>
    <name evidence="1" type="ORF">E7V67_011520</name>
</gene>
<dbReference type="GO" id="GO:0016787">
    <property type="term" value="F:hydrolase activity"/>
    <property type="evidence" value="ECO:0007669"/>
    <property type="project" value="UniProtKB-KW"/>
</dbReference>
<organism evidence="1 2">
    <name type="scientific">[Empedobacter] haloabium</name>
    <dbReference type="NCBI Taxonomy" id="592317"/>
    <lineage>
        <taxon>Bacteria</taxon>
        <taxon>Pseudomonadati</taxon>
        <taxon>Pseudomonadota</taxon>
        <taxon>Betaproteobacteria</taxon>
        <taxon>Burkholderiales</taxon>
        <taxon>Oxalobacteraceae</taxon>
        <taxon>Telluria group</taxon>
        <taxon>Telluria group incertae sedis</taxon>
    </lineage>
</organism>
<reference evidence="1 2" key="1">
    <citation type="journal article" date="2019" name="Int. J. Syst. Evol. Microbiol.">
        <title>The Draft Whole-Genome Sequence of the Antibiotic Producer Empedobacter haloabium ATCC 31962 Provides Indications for Its Taxonomic Reclassification.</title>
        <authorList>
            <person name="Miess H."/>
            <person name="Arlt P."/>
            <person name="Apel A.K."/>
            <person name="Weber T."/>
            <person name="Nieselt K."/>
            <person name="Hanssen F."/>
            <person name="Czemmel S."/>
            <person name="Nahnsen S."/>
            <person name="Gross H."/>
        </authorList>
    </citation>
    <scope>NUCLEOTIDE SEQUENCE [LARGE SCALE GENOMIC DNA]</scope>
    <source>
        <strain evidence="1 2">ATCC 31962</strain>
    </source>
</reference>
<protein>
    <submittedName>
        <fullName evidence="1">SGNH/GDSL hydrolase family protein</fullName>
    </submittedName>
</protein>
<keyword evidence="2" id="KW-1185">Reference proteome</keyword>
<dbReference type="Gene3D" id="3.40.50.1110">
    <property type="entry name" value="SGNH hydrolase"/>
    <property type="match status" value="1"/>
</dbReference>
<dbReference type="EMBL" id="CP136508">
    <property type="protein sequence ID" value="WUR15698.1"/>
    <property type="molecule type" value="Genomic_DNA"/>
</dbReference>
<dbReference type="SUPFAM" id="SSF52266">
    <property type="entry name" value="SGNH hydrolase"/>
    <property type="match status" value="1"/>
</dbReference>
<dbReference type="Proteomes" id="UP000321323">
    <property type="component" value="Chromosome"/>
</dbReference>
<dbReference type="InterPro" id="IPR036514">
    <property type="entry name" value="SGNH_hydro_sf"/>
</dbReference>
<proteinExistence type="predicted"/>
<evidence type="ECO:0000313" key="2">
    <source>
        <dbReference type="Proteomes" id="UP000321323"/>
    </source>
</evidence>
<sequence>MTIKLLCARGNQPAGAIVTLDAATEAGLVTAKMATTDLTGGVPYIPPAAALAPRFAPRRKVVGCTAFSPPKEASVSTNTTWHLTMAAARAFSGIEVFYAAAQGVDVTYDHTAVAASASLTVPMTPTEPWYVGPSVTLPTTGTTDLPAYGSTGILPCRSVKRIDGRYPLAMIRTHAVGKTPSYASIPNFSTAYDAANPDWPMQVYQTGGGDYCSVNQNLFNVNAPRLNFLIPAMVKFVYDQSGITVLAMGDSLMGGDSVIDGSSGRLSYAFKAIRQLQDEGMAIDLVNCAISGNTFARFGPRGKAFIDMVKPDVVLIPAFTPNVAGGGSYDNQAEIDAQWAACMDLVAYAQAAGCLVILVTPMPDNSTNVAKDNFRLQNRDRAFASGLWVFDVEPLVSNRASPARWLPGMNDNGNGIHYGAQGGSVMGAGLAALLKQILY</sequence>
<accession>A0ABZ1USM6</accession>